<keyword evidence="2 6" id="KW-1003">Cell membrane</keyword>
<feature type="domain" description="DUF5698" evidence="8">
    <location>
        <begin position="24"/>
        <end position="81"/>
    </location>
</feature>
<organism evidence="9 10">
    <name type="scientific">Scopulibacillus daqui</name>
    <dbReference type="NCBI Taxonomy" id="1469162"/>
    <lineage>
        <taxon>Bacteria</taxon>
        <taxon>Bacillati</taxon>
        <taxon>Bacillota</taxon>
        <taxon>Bacilli</taxon>
        <taxon>Bacillales</taxon>
        <taxon>Sporolactobacillaceae</taxon>
        <taxon>Scopulibacillus</taxon>
    </lineage>
</organism>
<dbReference type="PANTHER" id="PTHR40060">
    <property type="entry name" value="UPF0316 PROTEIN YEBE"/>
    <property type="match status" value="1"/>
</dbReference>
<feature type="transmembrane region" description="Helical" evidence="6">
    <location>
        <begin position="63"/>
        <end position="81"/>
    </location>
</feature>
<evidence type="ECO:0000256" key="2">
    <source>
        <dbReference type="ARBA" id="ARBA00022475"/>
    </source>
</evidence>
<evidence type="ECO:0000259" key="7">
    <source>
        <dbReference type="Pfam" id="PF10035"/>
    </source>
</evidence>
<dbReference type="NCBIfam" id="NF003194">
    <property type="entry name" value="PRK04164.1-5"/>
    <property type="match status" value="1"/>
</dbReference>
<sequence>MLSNVLGMVVIIFVINIFYVTLNTVRMILTFKGYRYLAAFVSIFEICIYVLGLGLVLNHLNHIQNLIAYALGFASGVMVGIKIEEKLALGYITVNVITSRLEMDLPELLRNRGYGVTHWTAHGRKGQRLMMEILTPRRNEFDLMDTIKSLDPNAFIVSHEPKNFYGGFWVKSIRKGTKS</sequence>
<dbReference type="CDD" id="cd16381">
    <property type="entry name" value="YitT_C_like_1"/>
    <property type="match status" value="1"/>
</dbReference>
<evidence type="ECO:0000256" key="6">
    <source>
        <dbReference type="HAMAP-Rule" id="MF_01515"/>
    </source>
</evidence>
<evidence type="ECO:0000256" key="3">
    <source>
        <dbReference type="ARBA" id="ARBA00022692"/>
    </source>
</evidence>
<evidence type="ECO:0000313" key="9">
    <source>
        <dbReference type="EMBL" id="MBM7646602.1"/>
    </source>
</evidence>
<dbReference type="InterPro" id="IPR022930">
    <property type="entry name" value="UPF0316"/>
</dbReference>
<evidence type="ECO:0000256" key="1">
    <source>
        <dbReference type="ARBA" id="ARBA00004651"/>
    </source>
</evidence>
<keyword evidence="5 6" id="KW-0472">Membrane</keyword>
<dbReference type="Pfam" id="PF10035">
    <property type="entry name" value="DUF2179"/>
    <property type="match status" value="1"/>
</dbReference>
<evidence type="ECO:0000256" key="4">
    <source>
        <dbReference type="ARBA" id="ARBA00022989"/>
    </source>
</evidence>
<dbReference type="Proteomes" id="UP000808914">
    <property type="component" value="Unassembled WGS sequence"/>
</dbReference>
<evidence type="ECO:0000259" key="8">
    <source>
        <dbReference type="Pfam" id="PF18955"/>
    </source>
</evidence>
<gene>
    <name evidence="9" type="ORF">JOD45_002833</name>
</gene>
<feature type="transmembrane region" description="Helical" evidence="6">
    <location>
        <begin position="6"/>
        <end position="25"/>
    </location>
</feature>
<dbReference type="PANTHER" id="PTHR40060:SF1">
    <property type="entry name" value="UPF0316 PROTEIN YEBE"/>
    <property type="match status" value="1"/>
</dbReference>
<reference evidence="9 10" key="1">
    <citation type="submission" date="2021-01" db="EMBL/GenBank/DDBJ databases">
        <title>Genomic Encyclopedia of Type Strains, Phase IV (KMG-IV): sequencing the most valuable type-strain genomes for metagenomic binning, comparative biology and taxonomic classification.</title>
        <authorList>
            <person name="Goeker M."/>
        </authorList>
    </citation>
    <scope>NUCLEOTIDE SEQUENCE [LARGE SCALE GENOMIC DNA]</scope>
    <source>
        <strain evidence="9 10">DSM 28236</strain>
    </source>
</reference>
<protein>
    <recommendedName>
        <fullName evidence="6">UPF0316 protein JOD45_002833</fullName>
    </recommendedName>
</protein>
<comment type="subcellular location">
    <subcellularLocation>
        <location evidence="1 6">Cell membrane</location>
        <topology evidence="1 6">Multi-pass membrane protein</topology>
    </subcellularLocation>
</comment>
<accession>A0ABS2Q2T7</accession>
<keyword evidence="10" id="KW-1185">Reference proteome</keyword>
<dbReference type="Pfam" id="PF18955">
    <property type="entry name" value="DUF5698"/>
    <property type="match status" value="1"/>
</dbReference>
<dbReference type="EMBL" id="JAFBER010000024">
    <property type="protein sequence ID" value="MBM7646602.1"/>
    <property type="molecule type" value="Genomic_DNA"/>
</dbReference>
<feature type="transmembrane region" description="Helical" evidence="6">
    <location>
        <begin position="37"/>
        <end position="57"/>
    </location>
</feature>
<name>A0ABS2Q2T7_9BACL</name>
<evidence type="ECO:0000256" key="5">
    <source>
        <dbReference type="ARBA" id="ARBA00023136"/>
    </source>
</evidence>
<dbReference type="RefSeq" id="WP_205004487.1">
    <property type="nucleotide sequence ID" value="NZ_JAFBER010000024.1"/>
</dbReference>
<comment type="similarity">
    <text evidence="6">Belongs to the UPF0316 family.</text>
</comment>
<dbReference type="InterPro" id="IPR019264">
    <property type="entry name" value="DUF2179"/>
</dbReference>
<feature type="domain" description="DUF2179" evidence="7">
    <location>
        <begin position="114"/>
        <end position="166"/>
    </location>
</feature>
<keyword evidence="3 6" id="KW-0812">Transmembrane</keyword>
<dbReference type="InterPro" id="IPR044035">
    <property type="entry name" value="DUF5698"/>
</dbReference>
<keyword evidence="4 6" id="KW-1133">Transmembrane helix</keyword>
<proteinExistence type="inferred from homology"/>
<evidence type="ECO:0000313" key="10">
    <source>
        <dbReference type="Proteomes" id="UP000808914"/>
    </source>
</evidence>
<comment type="caution">
    <text evidence="9">The sequence shown here is derived from an EMBL/GenBank/DDBJ whole genome shotgun (WGS) entry which is preliminary data.</text>
</comment>
<dbReference type="HAMAP" id="MF_01515">
    <property type="entry name" value="UPF0316"/>
    <property type="match status" value="1"/>
</dbReference>